<dbReference type="InterPro" id="IPR017896">
    <property type="entry name" value="4Fe4S_Fe-S-bd"/>
</dbReference>
<comment type="caution">
    <text evidence="2">The sequence shown here is derived from an EMBL/GenBank/DDBJ whole genome shotgun (WGS) entry which is preliminary data.</text>
</comment>
<evidence type="ECO:0000259" key="1">
    <source>
        <dbReference type="PROSITE" id="PS51379"/>
    </source>
</evidence>
<dbReference type="AlphaFoldDB" id="X1HRN5"/>
<dbReference type="Gene3D" id="3.30.70.20">
    <property type="match status" value="1"/>
</dbReference>
<dbReference type="InterPro" id="IPR017900">
    <property type="entry name" value="4Fe4S_Fe_S_CS"/>
</dbReference>
<gene>
    <name evidence="2" type="ORF">S03H2_49401</name>
</gene>
<dbReference type="EMBL" id="BARU01031213">
    <property type="protein sequence ID" value="GAH72132.1"/>
    <property type="molecule type" value="Genomic_DNA"/>
</dbReference>
<dbReference type="PROSITE" id="PS51379">
    <property type="entry name" value="4FE4S_FER_2"/>
    <property type="match status" value="1"/>
</dbReference>
<dbReference type="Pfam" id="PF13534">
    <property type="entry name" value="Fer4_17"/>
    <property type="match status" value="1"/>
</dbReference>
<protein>
    <recommendedName>
        <fullName evidence="1">4Fe-4S ferredoxin-type domain-containing protein</fullName>
    </recommendedName>
</protein>
<evidence type="ECO:0000313" key="2">
    <source>
        <dbReference type="EMBL" id="GAH72132.1"/>
    </source>
</evidence>
<name>X1HRN5_9ZZZZ</name>
<proteinExistence type="predicted"/>
<dbReference type="SUPFAM" id="SSF46548">
    <property type="entry name" value="alpha-helical ferredoxin"/>
    <property type="match status" value="1"/>
</dbReference>
<feature type="domain" description="4Fe-4S ferredoxin-type" evidence="1">
    <location>
        <begin position="31"/>
        <end position="62"/>
    </location>
</feature>
<organism evidence="2">
    <name type="scientific">marine sediment metagenome</name>
    <dbReference type="NCBI Taxonomy" id="412755"/>
    <lineage>
        <taxon>unclassified sequences</taxon>
        <taxon>metagenomes</taxon>
        <taxon>ecological metagenomes</taxon>
    </lineage>
</organism>
<reference evidence="2" key="1">
    <citation type="journal article" date="2014" name="Front. Microbiol.">
        <title>High frequency of phylogenetically diverse reductive dehalogenase-homologous genes in deep subseafloor sedimentary metagenomes.</title>
        <authorList>
            <person name="Kawai M."/>
            <person name="Futagami T."/>
            <person name="Toyoda A."/>
            <person name="Takaki Y."/>
            <person name="Nishi S."/>
            <person name="Hori S."/>
            <person name="Arai W."/>
            <person name="Tsubouchi T."/>
            <person name="Morono Y."/>
            <person name="Uchiyama I."/>
            <person name="Ito T."/>
            <person name="Fujiyama A."/>
            <person name="Inagaki F."/>
            <person name="Takami H."/>
        </authorList>
    </citation>
    <scope>NUCLEOTIDE SEQUENCE</scope>
    <source>
        <strain evidence="2">Expedition CK06-06</strain>
    </source>
</reference>
<dbReference type="PROSITE" id="PS00198">
    <property type="entry name" value="4FE4S_FER_1"/>
    <property type="match status" value="1"/>
</dbReference>
<feature type="non-terminal residue" evidence="2">
    <location>
        <position position="1"/>
    </location>
</feature>
<accession>X1HRN5</accession>
<sequence>CPEGIPIYLIQELGDKVKVPQVRELCRDKYARQKVNVEACTECGECEEKCPYHLPIHKMLKEKHILLTA</sequence>